<dbReference type="Gene3D" id="1.25.10.10">
    <property type="entry name" value="Leucine-rich Repeat Variant"/>
    <property type="match status" value="1"/>
</dbReference>
<protein>
    <submittedName>
        <fullName evidence="5">Raptor</fullName>
    </submittedName>
</protein>
<dbReference type="PANTHER" id="PTHR12848:SF16">
    <property type="entry name" value="REGULATORY-ASSOCIATED PROTEIN OF MTOR"/>
    <property type="match status" value="1"/>
</dbReference>
<evidence type="ECO:0000259" key="4">
    <source>
        <dbReference type="SMART" id="SM01302"/>
    </source>
</evidence>
<dbReference type="Proteomes" id="UP000002630">
    <property type="component" value="Linkage Group LG20"/>
</dbReference>
<feature type="compositionally biased region" description="Low complexity" evidence="3">
    <location>
        <begin position="161"/>
        <end position="182"/>
    </location>
</feature>
<feature type="compositionally biased region" description="Polar residues" evidence="3">
    <location>
        <begin position="144"/>
        <end position="153"/>
    </location>
</feature>
<feature type="region of interest" description="Disordered" evidence="3">
    <location>
        <begin position="626"/>
        <end position="654"/>
    </location>
</feature>
<dbReference type="Pfam" id="PF14538">
    <property type="entry name" value="Raptor_N"/>
    <property type="match status" value="1"/>
</dbReference>
<dbReference type="GO" id="GO:0031929">
    <property type="term" value="P:TOR signaling"/>
    <property type="evidence" value="ECO:0007669"/>
    <property type="project" value="InterPro"/>
</dbReference>
<evidence type="ECO:0000313" key="6">
    <source>
        <dbReference type="Proteomes" id="UP000002630"/>
    </source>
</evidence>
<dbReference type="GO" id="GO:0005737">
    <property type="term" value="C:cytoplasm"/>
    <property type="evidence" value="ECO:0007669"/>
    <property type="project" value="TreeGrafter"/>
</dbReference>
<dbReference type="InterPro" id="IPR029347">
    <property type="entry name" value="Raptor_N"/>
</dbReference>
<dbReference type="InParanoid" id="D7FIL6"/>
<gene>
    <name evidence="5" type="primary">RAP</name>
    <name evidence="5" type="ORF">Esi_0122_0031</name>
</gene>
<feature type="compositionally biased region" description="Acidic residues" evidence="3">
    <location>
        <begin position="126"/>
        <end position="137"/>
    </location>
</feature>
<keyword evidence="1" id="KW-0853">WD repeat</keyword>
<reference evidence="5 6" key="1">
    <citation type="journal article" date="2010" name="Nature">
        <title>The Ectocarpus genome and the independent evolution of multicellularity in brown algae.</title>
        <authorList>
            <person name="Cock J.M."/>
            <person name="Sterck L."/>
            <person name="Rouze P."/>
            <person name="Scornet D."/>
            <person name="Allen A.E."/>
            <person name="Amoutzias G."/>
            <person name="Anthouard V."/>
            <person name="Artiguenave F."/>
            <person name="Aury J.M."/>
            <person name="Badger J.H."/>
            <person name="Beszteri B."/>
            <person name="Billiau K."/>
            <person name="Bonnet E."/>
            <person name="Bothwell J.H."/>
            <person name="Bowler C."/>
            <person name="Boyen C."/>
            <person name="Brownlee C."/>
            <person name="Carrano C.J."/>
            <person name="Charrier B."/>
            <person name="Cho G.Y."/>
            <person name="Coelho S.M."/>
            <person name="Collen J."/>
            <person name="Corre E."/>
            <person name="Da Silva C."/>
            <person name="Delage L."/>
            <person name="Delaroque N."/>
            <person name="Dittami S.M."/>
            <person name="Doulbeau S."/>
            <person name="Elias M."/>
            <person name="Farnham G."/>
            <person name="Gachon C.M."/>
            <person name="Gschloessl B."/>
            <person name="Heesch S."/>
            <person name="Jabbari K."/>
            <person name="Jubin C."/>
            <person name="Kawai H."/>
            <person name="Kimura K."/>
            <person name="Kloareg B."/>
            <person name="Kupper F.C."/>
            <person name="Lang D."/>
            <person name="Le Bail A."/>
            <person name="Leblanc C."/>
            <person name="Lerouge P."/>
            <person name="Lohr M."/>
            <person name="Lopez P.J."/>
            <person name="Martens C."/>
            <person name="Maumus F."/>
            <person name="Michel G."/>
            <person name="Miranda-Saavedra D."/>
            <person name="Morales J."/>
            <person name="Moreau H."/>
            <person name="Motomura T."/>
            <person name="Nagasato C."/>
            <person name="Napoli C.A."/>
            <person name="Nelson D.R."/>
            <person name="Nyvall-Collen P."/>
            <person name="Peters A.F."/>
            <person name="Pommier C."/>
            <person name="Potin P."/>
            <person name="Poulain J."/>
            <person name="Quesneville H."/>
            <person name="Read B."/>
            <person name="Rensing S.A."/>
            <person name="Ritter A."/>
            <person name="Rousvoal S."/>
            <person name="Samanta M."/>
            <person name="Samson G."/>
            <person name="Schroeder D.C."/>
            <person name="Segurens B."/>
            <person name="Strittmatter M."/>
            <person name="Tonon T."/>
            <person name="Tregear J.W."/>
            <person name="Valentin K."/>
            <person name="von Dassow P."/>
            <person name="Yamagishi T."/>
            <person name="Van de Peer Y."/>
            <person name="Wincker P."/>
        </authorList>
    </citation>
    <scope>NUCLEOTIDE SEQUENCE [LARGE SCALE GENOMIC DNA]</scope>
    <source>
        <strain evidence="6">Ec32 / CCAP1310/4</strain>
    </source>
</reference>
<feature type="region of interest" description="Disordered" evidence="3">
    <location>
        <begin position="749"/>
        <end position="871"/>
    </location>
</feature>
<feature type="domain" description="Raptor N-terminal CASPase-like" evidence="4">
    <location>
        <begin position="1"/>
        <end position="117"/>
    </location>
</feature>
<dbReference type="SMART" id="SM01302">
    <property type="entry name" value="Raptor_N"/>
    <property type="match status" value="1"/>
</dbReference>
<dbReference type="OrthoDB" id="10262360at2759"/>
<feature type="compositionally biased region" description="Gly residues" evidence="3">
    <location>
        <begin position="635"/>
        <end position="654"/>
    </location>
</feature>
<sequence>MSARKRAEVIGRALQKQYNTLQPKQTAKYQRAEDPSVEAVREVCELTRASARNERALIHYNGHGVPRPTANGEIWVFNRLITQYIPLSIHDLKDWAGKPSIFVLDCSAAGVLLPHFVEPTTPVPPQDEDGDQEDGDERDGGASSGQQHPQQRLSSGGGGSVAPSPVSSCGGRAPPSVASSPAGSGGTFTGSGGRGRPLKDVIVMAACGEDEVLPTNADLPADVFTCCLTTPMPMALRWFIRQNKDLSMSGVDPEWVDKIPGSLGNRLTPLGELEWIFTAIMDAIAWSTLPLPLFQKLFRGDLLVAKLFRNFLLADRILRNLNCTPVTHPAMPMTCYHPLWQSWDLVAEQQLGRLFSATRMGPTKGLGKPGKLAKASKANTPQDLVADRQDDFFQARLRSFQVWLQFAAPARGEVAPKPLEELPVVLQILLSQVDRLRALKLLKQYVELGHWAVDSSLLVGIFPYVMKLIVHHQLAPSAELRHTLAAIWARILSFDLSCQASVELVKHRAYVNFIKHLRWEDMPAQQRVFAAFVLACIMDGYRQGQEACLQHLLHNICWTLLNTDTDSDTEVLSSDPSLRDPSVRMWLCLCLAKLCWQYTDAQDACVRLDIQGSLFACLERKDGGPGQRQGAPMMGVGGQASAGPGSTDGGGGQRGGMDAWPSLVPDCSPGAAVAGTSETRRLDELDIALRLAKHSGDASPLLRREVVLALGLLVLNPAHFPFFVTVAQELAINRAAAAAAAAAARKEAARRKGGKGSSSNGGGSQSSCRAECGESNVSPQRQSGSRGSAVAGGGGLAGRLSTSPPLRSSRWVLPSPRLSSSVNSSSGVALGGIGSHGGGWRGGDANCSDAGGGGTTDGSTQQQQQQQWRARAEDVNSVARGLVPGKIGWGGGSVVCADREQQQATPNLNEGVLQSVGAEAAQHYAAPV</sequence>
<feature type="region of interest" description="Disordered" evidence="3">
    <location>
        <begin position="117"/>
        <end position="193"/>
    </location>
</feature>
<proteinExistence type="predicted"/>
<feature type="compositionally biased region" description="Low complexity" evidence="3">
    <location>
        <begin position="798"/>
        <end position="828"/>
    </location>
</feature>
<dbReference type="GO" id="GO:0071230">
    <property type="term" value="P:cellular response to amino acid stimulus"/>
    <property type="evidence" value="ECO:0007669"/>
    <property type="project" value="TreeGrafter"/>
</dbReference>
<dbReference type="GO" id="GO:0010506">
    <property type="term" value="P:regulation of autophagy"/>
    <property type="evidence" value="ECO:0007669"/>
    <property type="project" value="TreeGrafter"/>
</dbReference>
<organism evidence="5 6">
    <name type="scientific">Ectocarpus siliculosus</name>
    <name type="common">Brown alga</name>
    <name type="synonym">Conferva siliculosa</name>
    <dbReference type="NCBI Taxonomy" id="2880"/>
    <lineage>
        <taxon>Eukaryota</taxon>
        <taxon>Sar</taxon>
        <taxon>Stramenopiles</taxon>
        <taxon>Ochrophyta</taxon>
        <taxon>PX clade</taxon>
        <taxon>Phaeophyceae</taxon>
        <taxon>Ectocarpales</taxon>
        <taxon>Ectocarpaceae</taxon>
        <taxon>Ectocarpus</taxon>
    </lineage>
</organism>
<dbReference type="EMBL" id="FN649745">
    <property type="protein sequence ID" value="CBJ28834.1"/>
    <property type="molecule type" value="Genomic_DNA"/>
</dbReference>
<dbReference type="AlphaFoldDB" id="D7FIL6"/>
<keyword evidence="2" id="KW-0677">Repeat</keyword>
<evidence type="ECO:0000256" key="3">
    <source>
        <dbReference type="SAM" id="MobiDB-lite"/>
    </source>
</evidence>
<dbReference type="PANTHER" id="PTHR12848">
    <property type="entry name" value="REGULATORY-ASSOCIATED PROTEIN OF MTOR"/>
    <property type="match status" value="1"/>
</dbReference>
<dbReference type="EMBL" id="FN647890">
    <property type="protein sequence ID" value="CBJ28834.1"/>
    <property type="molecule type" value="Genomic_DNA"/>
</dbReference>
<dbReference type="PRINTS" id="PR01547">
    <property type="entry name" value="YEAST176DUF"/>
</dbReference>
<dbReference type="STRING" id="2880.D7FIL6"/>
<feature type="compositionally biased region" description="Low complexity" evidence="3">
    <location>
        <begin position="857"/>
        <end position="867"/>
    </location>
</feature>
<accession>D7FIL6</accession>
<feature type="compositionally biased region" description="Gly residues" evidence="3">
    <location>
        <begin position="829"/>
        <end position="842"/>
    </location>
</feature>
<feature type="compositionally biased region" description="Gly residues" evidence="3">
    <location>
        <begin position="183"/>
        <end position="193"/>
    </location>
</feature>
<dbReference type="GO" id="GO:0030307">
    <property type="term" value="P:positive regulation of cell growth"/>
    <property type="evidence" value="ECO:0007669"/>
    <property type="project" value="TreeGrafter"/>
</dbReference>
<dbReference type="SUPFAM" id="SSF48371">
    <property type="entry name" value="ARM repeat"/>
    <property type="match status" value="1"/>
</dbReference>
<dbReference type="GO" id="GO:0030674">
    <property type="term" value="F:protein-macromolecule adaptor activity"/>
    <property type="evidence" value="ECO:0007669"/>
    <property type="project" value="TreeGrafter"/>
</dbReference>
<dbReference type="InterPro" id="IPR016024">
    <property type="entry name" value="ARM-type_fold"/>
</dbReference>
<dbReference type="eggNOG" id="KOG1517">
    <property type="taxonomic scope" value="Eukaryota"/>
</dbReference>
<name>D7FIL6_ECTSI</name>
<feature type="compositionally biased region" description="Gly residues" evidence="3">
    <location>
        <begin position="755"/>
        <end position="764"/>
    </location>
</feature>
<evidence type="ECO:0000313" key="5">
    <source>
        <dbReference type="EMBL" id="CBJ28834.1"/>
    </source>
</evidence>
<keyword evidence="6" id="KW-1185">Reference proteome</keyword>
<evidence type="ECO:0000256" key="1">
    <source>
        <dbReference type="ARBA" id="ARBA00022574"/>
    </source>
</evidence>
<evidence type="ECO:0000256" key="2">
    <source>
        <dbReference type="ARBA" id="ARBA00022737"/>
    </source>
</evidence>
<dbReference type="InterPro" id="IPR011989">
    <property type="entry name" value="ARM-like"/>
</dbReference>
<dbReference type="GO" id="GO:0009267">
    <property type="term" value="P:cellular response to starvation"/>
    <property type="evidence" value="ECO:0007669"/>
    <property type="project" value="TreeGrafter"/>
</dbReference>
<dbReference type="InterPro" id="IPR004083">
    <property type="entry name" value="Raptor"/>
</dbReference>
<dbReference type="GO" id="GO:0031931">
    <property type="term" value="C:TORC1 complex"/>
    <property type="evidence" value="ECO:0007669"/>
    <property type="project" value="InterPro"/>
</dbReference>